<feature type="transmembrane region" description="Helical" evidence="2">
    <location>
        <begin position="68"/>
        <end position="86"/>
    </location>
</feature>
<keyword evidence="4" id="KW-1185">Reference proteome</keyword>
<protein>
    <submittedName>
        <fullName evidence="3">Pentapeptide repeat protein</fullName>
    </submittedName>
</protein>
<proteinExistence type="predicted"/>
<dbReference type="AlphaFoldDB" id="A0A1P8UXW0"/>
<keyword evidence="1" id="KW-0677">Repeat</keyword>
<keyword evidence="2" id="KW-0812">Transmembrane</keyword>
<dbReference type="KEGG" id="paby:Ga0080574_TMP3897"/>
<dbReference type="EMBL" id="CP015093">
    <property type="protein sequence ID" value="APZ54231.1"/>
    <property type="molecule type" value="Genomic_DNA"/>
</dbReference>
<evidence type="ECO:0000256" key="2">
    <source>
        <dbReference type="SAM" id="Phobius"/>
    </source>
</evidence>
<feature type="transmembrane region" description="Helical" evidence="2">
    <location>
        <begin position="164"/>
        <end position="184"/>
    </location>
</feature>
<feature type="transmembrane region" description="Helical" evidence="2">
    <location>
        <begin position="135"/>
        <end position="158"/>
    </location>
</feature>
<dbReference type="Gene3D" id="2.160.20.80">
    <property type="entry name" value="E3 ubiquitin-protein ligase SopA"/>
    <property type="match status" value="1"/>
</dbReference>
<name>A0A1P8UXW0_9RHOB</name>
<evidence type="ECO:0000313" key="3">
    <source>
        <dbReference type="EMBL" id="APZ54231.1"/>
    </source>
</evidence>
<keyword evidence="2" id="KW-1133">Transmembrane helix</keyword>
<evidence type="ECO:0000313" key="4">
    <source>
        <dbReference type="Proteomes" id="UP000187059"/>
    </source>
</evidence>
<dbReference type="Proteomes" id="UP000187059">
    <property type="component" value="Chromosome"/>
</dbReference>
<dbReference type="RefSeq" id="WP_076703518.1">
    <property type="nucleotide sequence ID" value="NZ_CP015093.1"/>
</dbReference>
<sequence precursor="true">MAGLPTNLQPLIDRVDVLTRGAKANWFGLLSYMAFVGVTLVGVQDADFFIVERETQLPLVNVSVPTQTFFYVAPVLGAALFIYFHLQLLKLWEALFDALKEPRIRTLGEHVLPWLITDYALMSRKGALRRRPARWLVWVVSFFLAYAAPLIVLGWFWWRSMPKHDPWLTLGACGASLLLALYMAQASWRQMRRLNGKRGPDWQAKEPKALRIAWRSAITLVFVTICLLGWFRAAEPASTYARTIYARLDAEALAAHDGLEEEDAFAYNHPISDDIPGHPLVALAPAQLSGVDLSYVPEGWLGFNEAHEAYRWRWCEQRGVPSPICETLVQSEIDLDKTAQAQRTRYCAEIFGTDASEEDCQTRLSERARSFESEWERYWHAHLINLKSRDLASRDLRNANLFDAQMQGADLSWAQMQGAYLGAAQMQGAILSEAKMDDRTNLSAATLRGAALRSVDDTTIAKLQPFWQEIFADGTVQLPEGERRPRHWKDEELNWSDFETAWHKWMREEMGMDPDNPQ</sequence>
<keyword evidence="2" id="KW-0472">Membrane</keyword>
<accession>A0A1P8UXW0</accession>
<organism evidence="3 4">
    <name type="scientific">Salipiger abyssi</name>
    <dbReference type="NCBI Taxonomy" id="1250539"/>
    <lineage>
        <taxon>Bacteria</taxon>
        <taxon>Pseudomonadati</taxon>
        <taxon>Pseudomonadota</taxon>
        <taxon>Alphaproteobacteria</taxon>
        <taxon>Rhodobacterales</taxon>
        <taxon>Roseobacteraceae</taxon>
        <taxon>Salipiger</taxon>
    </lineage>
</organism>
<dbReference type="PANTHER" id="PTHR47485:SF1">
    <property type="entry name" value="THYLAKOID LUMENAL 17.4 KDA PROTEIN, CHLOROPLASTIC"/>
    <property type="match status" value="1"/>
</dbReference>
<dbReference type="InterPro" id="IPR001646">
    <property type="entry name" value="5peptide_repeat"/>
</dbReference>
<gene>
    <name evidence="3" type="ORF">Ga0080574_TMP3897</name>
</gene>
<reference evidence="3 4" key="1">
    <citation type="submission" date="2016-04" db="EMBL/GenBank/DDBJ databases">
        <title>Deep-sea bacteria in the southern Pacific.</title>
        <authorList>
            <person name="Tang K."/>
        </authorList>
    </citation>
    <scope>NUCLEOTIDE SEQUENCE [LARGE SCALE GENOMIC DNA]</scope>
    <source>
        <strain evidence="3 4">JLT2014</strain>
    </source>
</reference>
<dbReference type="PANTHER" id="PTHR47485">
    <property type="entry name" value="THYLAKOID LUMENAL 17.4 KDA PROTEIN, CHLOROPLASTIC"/>
    <property type="match status" value="1"/>
</dbReference>
<dbReference type="SUPFAM" id="SSF141571">
    <property type="entry name" value="Pentapeptide repeat-like"/>
    <property type="match status" value="1"/>
</dbReference>
<feature type="transmembrane region" description="Helical" evidence="2">
    <location>
        <begin position="24"/>
        <end position="43"/>
    </location>
</feature>
<feature type="transmembrane region" description="Helical" evidence="2">
    <location>
        <begin position="212"/>
        <end position="231"/>
    </location>
</feature>
<dbReference type="Pfam" id="PF00805">
    <property type="entry name" value="Pentapeptide"/>
    <property type="match status" value="1"/>
</dbReference>
<dbReference type="STRING" id="1250539.Ga0080574_TMP3897"/>
<evidence type="ECO:0000256" key="1">
    <source>
        <dbReference type="ARBA" id="ARBA00022737"/>
    </source>
</evidence>